<sequence length="105" mass="12174">LDIPQLAEQVNSVIQEFNQRPTVSIAWSDVLANLGSILNYLNPGRRVSRDRLFSTLVVIIAIIDFYNIDCVIDLWDIYAEVAEMISKMKAQEQIQRNDKHDELRR</sequence>
<gene>
    <name evidence="1" type="ORF">AGERDE_LOCUS12897</name>
</gene>
<comment type="caution">
    <text evidence="1">The sequence shown here is derived from an EMBL/GenBank/DDBJ whole genome shotgun (WGS) entry which is preliminary data.</text>
</comment>
<evidence type="ECO:0000313" key="1">
    <source>
        <dbReference type="EMBL" id="CAG8686299.1"/>
    </source>
</evidence>
<evidence type="ECO:0000313" key="2">
    <source>
        <dbReference type="Proteomes" id="UP000789831"/>
    </source>
</evidence>
<dbReference type="Proteomes" id="UP000789831">
    <property type="component" value="Unassembled WGS sequence"/>
</dbReference>
<keyword evidence="2" id="KW-1185">Reference proteome</keyword>
<accession>A0A9N9EUB1</accession>
<reference evidence="1" key="1">
    <citation type="submission" date="2021-06" db="EMBL/GenBank/DDBJ databases">
        <authorList>
            <person name="Kallberg Y."/>
            <person name="Tangrot J."/>
            <person name="Rosling A."/>
        </authorList>
    </citation>
    <scope>NUCLEOTIDE SEQUENCE</scope>
    <source>
        <strain evidence="1">MT106</strain>
    </source>
</reference>
<protein>
    <submittedName>
        <fullName evidence="1">2166_t:CDS:1</fullName>
    </submittedName>
</protein>
<proteinExistence type="predicted"/>
<organism evidence="1 2">
    <name type="scientific">Ambispora gerdemannii</name>
    <dbReference type="NCBI Taxonomy" id="144530"/>
    <lineage>
        <taxon>Eukaryota</taxon>
        <taxon>Fungi</taxon>
        <taxon>Fungi incertae sedis</taxon>
        <taxon>Mucoromycota</taxon>
        <taxon>Glomeromycotina</taxon>
        <taxon>Glomeromycetes</taxon>
        <taxon>Archaeosporales</taxon>
        <taxon>Ambisporaceae</taxon>
        <taxon>Ambispora</taxon>
    </lineage>
</organism>
<feature type="non-terminal residue" evidence="1">
    <location>
        <position position="1"/>
    </location>
</feature>
<dbReference type="EMBL" id="CAJVPL010012186">
    <property type="protein sequence ID" value="CAG8686299.1"/>
    <property type="molecule type" value="Genomic_DNA"/>
</dbReference>
<name>A0A9N9EUB1_9GLOM</name>
<dbReference type="AlphaFoldDB" id="A0A9N9EUB1"/>